<comment type="cofactor">
    <cofactor evidence="11">
        <name>heme</name>
        <dbReference type="ChEBI" id="CHEBI:30413"/>
    </cofactor>
</comment>
<dbReference type="GO" id="GO:0004497">
    <property type="term" value="F:monooxygenase activity"/>
    <property type="evidence" value="ECO:0007669"/>
    <property type="project" value="UniProtKB-KW"/>
</dbReference>
<dbReference type="GO" id="GO:0016020">
    <property type="term" value="C:membrane"/>
    <property type="evidence" value="ECO:0007669"/>
    <property type="project" value="UniProtKB-SubCell"/>
</dbReference>
<dbReference type="PROSITE" id="PS00086">
    <property type="entry name" value="CYTOCHROME_P450"/>
    <property type="match status" value="1"/>
</dbReference>
<evidence type="ECO:0000256" key="3">
    <source>
        <dbReference type="ARBA" id="ARBA00022617"/>
    </source>
</evidence>
<evidence type="ECO:0000256" key="13">
    <source>
        <dbReference type="SAM" id="Phobius"/>
    </source>
</evidence>
<dbReference type="Proteomes" id="UP001341281">
    <property type="component" value="Chromosome 02"/>
</dbReference>
<dbReference type="GO" id="GO:0005506">
    <property type="term" value="F:iron ion binding"/>
    <property type="evidence" value="ECO:0007669"/>
    <property type="project" value="InterPro"/>
</dbReference>
<keyword evidence="5 11" id="KW-0479">Metal-binding</keyword>
<dbReference type="SUPFAM" id="SSF48264">
    <property type="entry name" value="Cytochrome P450"/>
    <property type="match status" value="1"/>
</dbReference>
<keyword evidence="6 13" id="KW-1133">Transmembrane helix</keyword>
<dbReference type="InterPro" id="IPR001128">
    <property type="entry name" value="Cyt_P450"/>
</dbReference>
<keyword evidence="10 13" id="KW-0472">Membrane</keyword>
<dbReference type="PANTHER" id="PTHR24282">
    <property type="entry name" value="CYTOCHROME P450 FAMILY MEMBER"/>
    <property type="match status" value="1"/>
</dbReference>
<dbReference type="GO" id="GO:0020037">
    <property type="term" value="F:heme binding"/>
    <property type="evidence" value="ECO:0007669"/>
    <property type="project" value="InterPro"/>
</dbReference>
<evidence type="ECO:0008006" key="16">
    <source>
        <dbReference type="Google" id="ProtNLM"/>
    </source>
</evidence>
<feature type="transmembrane region" description="Helical" evidence="13">
    <location>
        <begin position="21"/>
        <end position="45"/>
    </location>
</feature>
<dbReference type="EMBL" id="CP144746">
    <property type="protein sequence ID" value="WVZ57079.1"/>
    <property type="molecule type" value="Genomic_DNA"/>
</dbReference>
<evidence type="ECO:0000256" key="10">
    <source>
        <dbReference type="ARBA" id="ARBA00023136"/>
    </source>
</evidence>
<keyword evidence="3 11" id="KW-0349">Heme</keyword>
<dbReference type="Gene3D" id="1.10.630.10">
    <property type="entry name" value="Cytochrome P450"/>
    <property type="match status" value="1"/>
</dbReference>
<keyword evidence="9 12" id="KW-0503">Monooxygenase</keyword>
<keyword evidence="4 13" id="KW-0812">Transmembrane</keyword>
<gene>
    <name evidence="14" type="ORF">U9M48_007515</name>
</gene>
<evidence type="ECO:0000256" key="6">
    <source>
        <dbReference type="ARBA" id="ARBA00022989"/>
    </source>
</evidence>
<dbReference type="GO" id="GO:0016705">
    <property type="term" value="F:oxidoreductase activity, acting on paired donors, with incorporation or reduction of molecular oxygen"/>
    <property type="evidence" value="ECO:0007669"/>
    <property type="project" value="InterPro"/>
</dbReference>
<evidence type="ECO:0000256" key="8">
    <source>
        <dbReference type="ARBA" id="ARBA00023004"/>
    </source>
</evidence>
<evidence type="ECO:0000256" key="4">
    <source>
        <dbReference type="ARBA" id="ARBA00022692"/>
    </source>
</evidence>
<dbReference type="Pfam" id="PF00067">
    <property type="entry name" value="p450"/>
    <property type="match status" value="1"/>
</dbReference>
<accession>A0AAQ3Q1T2</accession>
<feature type="binding site" description="axial binding residue" evidence="11">
    <location>
        <position position="498"/>
    </location>
    <ligand>
        <name>heme</name>
        <dbReference type="ChEBI" id="CHEBI:30413"/>
    </ligand>
    <ligandPart>
        <name>Fe</name>
        <dbReference type="ChEBI" id="CHEBI:18248"/>
    </ligandPart>
</feature>
<protein>
    <recommendedName>
        <fullName evidence="16">Cytochrome P450</fullName>
    </recommendedName>
</protein>
<dbReference type="InterPro" id="IPR017972">
    <property type="entry name" value="Cyt_P450_CS"/>
</dbReference>
<dbReference type="InterPro" id="IPR050665">
    <property type="entry name" value="Cytochrome_P450_Monooxygen"/>
</dbReference>
<organism evidence="14 15">
    <name type="scientific">Paspalum notatum var. saurae</name>
    <dbReference type="NCBI Taxonomy" id="547442"/>
    <lineage>
        <taxon>Eukaryota</taxon>
        <taxon>Viridiplantae</taxon>
        <taxon>Streptophyta</taxon>
        <taxon>Embryophyta</taxon>
        <taxon>Tracheophyta</taxon>
        <taxon>Spermatophyta</taxon>
        <taxon>Magnoliopsida</taxon>
        <taxon>Liliopsida</taxon>
        <taxon>Poales</taxon>
        <taxon>Poaceae</taxon>
        <taxon>PACMAD clade</taxon>
        <taxon>Panicoideae</taxon>
        <taxon>Andropogonodae</taxon>
        <taxon>Paspaleae</taxon>
        <taxon>Paspalinae</taxon>
        <taxon>Paspalum</taxon>
    </lineage>
</organism>
<comment type="similarity">
    <text evidence="2 12">Belongs to the cytochrome P450 family.</text>
</comment>
<evidence type="ECO:0000313" key="14">
    <source>
        <dbReference type="EMBL" id="WVZ57079.1"/>
    </source>
</evidence>
<evidence type="ECO:0000313" key="15">
    <source>
        <dbReference type="Proteomes" id="UP001341281"/>
    </source>
</evidence>
<evidence type="ECO:0000256" key="9">
    <source>
        <dbReference type="ARBA" id="ARBA00023033"/>
    </source>
</evidence>
<dbReference type="PRINTS" id="PR00463">
    <property type="entry name" value="EP450I"/>
</dbReference>
<comment type="subcellular location">
    <subcellularLocation>
        <location evidence="1">Membrane</location>
    </subcellularLocation>
</comment>
<evidence type="ECO:0000256" key="2">
    <source>
        <dbReference type="ARBA" id="ARBA00010617"/>
    </source>
</evidence>
<dbReference type="InterPro" id="IPR002401">
    <property type="entry name" value="Cyt_P450_E_grp-I"/>
</dbReference>
<evidence type="ECO:0000256" key="5">
    <source>
        <dbReference type="ARBA" id="ARBA00022723"/>
    </source>
</evidence>
<sequence length="652" mass="72349">MRNCRKRKYIQTCREDEKSPGTSVSGMVAVLQLAALLAPLLVALWRLAWGPRALARAFARQGIRGPSYTFLAGSAPEAKRLVMDARRRVAALDAGCHDIMPILLPQFHRWAADYGRTFLFWIGPIPAIFSSDLELIKEVLTDRTGLFAKDFMIPVLKVLLGNGLIVANGDDWKRHRKVILPAFNHERIKSMSAMVAEATERMTQRWCHQIQRSGARQAAEIEVDRAIGDLTTEIIGRVAFGTSHEEASEVMLLMHQMQEMGTAAMLAAPILWFLPTRHNRAVRRLDKLLRTKITAIMEARVATKNKDATNSGGCGGSYGDDLLGLMLETWSPEQQDGRLTSKEVIDECKTFFAAGQETTATLIIWAMFLLSTHPQWQERVREEVLHEFRGKNHGGDIVPSTDVLSRLKLLHMVLLETLRLYPPAVYIQRKATSDVVLKGINVPQGTVISIPIGTLQRDKEVWGADANEFNPMRFKNGVSKAARDPNAFLSFSLGPRACIGQSFAIIEAQVVMAMILSKFSLSLSPSYVHKPKYALSLVPNRGMPLVVRNLPEAAPCECAETPYTCAGTAIRARARLGLCMQPAREAGAYIHPKKLICMDHAKAMAYTIYIYSIMKRAVPHPWPTVINIVNLTDGDDAAVTSDPVKLHQPAAC</sequence>
<keyword evidence="15" id="KW-1185">Reference proteome</keyword>
<keyword evidence="8 11" id="KW-0408">Iron</keyword>
<name>A0AAQ3Q1T2_PASNO</name>
<evidence type="ECO:0000256" key="7">
    <source>
        <dbReference type="ARBA" id="ARBA00023002"/>
    </source>
</evidence>
<dbReference type="GO" id="GO:0006629">
    <property type="term" value="P:lipid metabolic process"/>
    <property type="evidence" value="ECO:0007669"/>
    <property type="project" value="UniProtKB-ARBA"/>
</dbReference>
<evidence type="ECO:0000256" key="1">
    <source>
        <dbReference type="ARBA" id="ARBA00004370"/>
    </source>
</evidence>
<evidence type="ECO:0000256" key="12">
    <source>
        <dbReference type="RuleBase" id="RU000461"/>
    </source>
</evidence>
<dbReference type="PRINTS" id="PR00385">
    <property type="entry name" value="P450"/>
</dbReference>
<reference evidence="14 15" key="1">
    <citation type="submission" date="2024-02" db="EMBL/GenBank/DDBJ databases">
        <title>High-quality chromosome-scale genome assembly of Pensacola bahiagrass (Paspalum notatum Flugge var. saurae).</title>
        <authorList>
            <person name="Vega J.M."/>
            <person name="Podio M."/>
            <person name="Orjuela J."/>
            <person name="Siena L.A."/>
            <person name="Pessino S.C."/>
            <person name="Combes M.C."/>
            <person name="Mariac C."/>
            <person name="Albertini E."/>
            <person name="Pupilli F."/>
            <person name="Ortiz J.P.A."/>
            <person name="Leblanc O."/>
        </authorList>
    </citation>
    <scope>NUCLEOTIDE SEQUENCE [LARGE SCALE GENOMIC DNA]</scope>
    <source>
        <strain evidence="14">R1</strain>
        <tissue evidence="14">Leaf</tissue>
    </source>
</reference>
<dbReference type="AlphaFoldDB" id="A0AAQ3Q1T2"/>
<dbReference type="PANTHER" id="PTHR24282:SF115">
    <property type="entry name" value="CYTOCHROME P450 709B2"/>
    <property type="match status" value="1"/>
</dbReference>
<evidence type="ECO:0000256" key="11">
    <source>
        <dbReference type="PIRSR" id="PIRSR602401-1"/>
    </source>
</evidence>
<keyword evidence="7 12" id="KW-0560">Oxidoreductase</keyword>
<dbReference type="InterPro" id="IPR036396">
    <property type="entry name" value="Cyt_P450_sf"/>
</dbReference>
<proteinExistence type="inferred from homology"/>